<feature type="transmembrane region" description="Helical" evidence="1">
    <location>
        <begin position="90"/>
        <end position="113"/>
    </location>
</feature>
<comment type="caution">
    <text evidence="2">The sequence shown here is derived from an EMBL/GenBank/DDBJ whole genome shotgun (WGS) entry which is preliminary data.</text>
</comment>
<proteinExistence type="predicted"/>
<protein>
    <submittedName>
        <fullName evidence="2">Uncharacterized protein</fullName>
    </submittedName>
</protein>
<reference evidence="2 3" key="1">
    <citation type="submission" date="2018-06" db="EMBL/GenBank/DDBJ databases">
        <title>Comparative genomics reveals the genomic features of Rhizophagus irregularis, R. cerebriforme, R. diaphanum and Gigaspora rosea, and their symbiotic lifestyle signature.</title>
        <authorList>
            <person name="Morin E."/>
            <person name="San Clemente H."/>
            <person name="Chen E.C.H."/>
            <person name="De La Providencia I."/>
            <person name="Hainaut M."/>
            <person name="Kuo A."/>
            <person name="Kohler A."/>
            <person name="Murat C."/>
            <person name="Tang N."/>
            <person name="Roy S."/>
            <person name="Loubradou J."/>
            <person name="Henrissat B."/>
            <person name="Grigoriev I.V."/>
            <person name="Corradi N."/>
            <person name="Roux C."/>
            <person name="Martin F.M."/>
        </authorList>
    </citation>
    <scope>NUCLEOTIDE SEQUENCE [LARGE SCALE GENOMIC DNA]</scope>
    <source>
        <strain evidence="2 3">DAOM 194757</strain>
    </source>
</reference>
<evidence type="ECO:0000313" key="3">
    <source>
        <dbReference type="Proteomes" id="UP000266673"/>
    </source>
</evidence>
<dbReference type="Proteomes" id="UP000266673">
    <property type="component" value="Unassembled WGS sequence"/>
</dbReference>
<evidence type="ECO:0000256" key="1">
    <source>
        <dbReference type="SAM" id="Phobius"/>
    </source>
</evidence>
<keyword evidence="3" id="KW-1185">Reference proteome</keyword>
<evidence type="ECO:0000313" key="2">
    <source>
        <dbReference type="EMBL" id="RIB14011.1"/>
    </source>
</evidence>
<dbReference type="EMBL" id="QKWP01000871">
    <property type="protein sequence ID" value="RIB14011.1"/>
    <property type="molecule type" value="Genomic_DNA"/>
</dbReference>
<keyword evidence="1" id="KW-0812">Transmembrane</keyword>
<accession>A0A397UWK7</accession>
<feature type="transmembrane region" description="Helical" evidence="1">
    <location>
        <begin position="21"/>
        <end position="38"/>
    </location>
</feature>
<sequence>MAIMNYLAPYTQGNNRSLQDLTWFLGFFPVALGVVESLESTFGTLPDVSSPLLLAFVVEWTFGFASRFLSRRFRRLWMNLWNGSSVRFPVLRRLFAGFFVVFLRVLSSFFSGFSKASSSFSPSVSRFFHCPCRSG</sequence>
<keyword evidence="1" id="KW-0472">Membrane</keyword>
<keyword evidence="1" id="KW-1133">Transmembrane helix</keyword>
<feature type="transmembrane region" description="Helical" evidence="1">
    <location>
        <begin position="50"/>
        <end position="69"/>
    </location>
</feature>
<dbReference type="AlphaFoldDB" id="A0A397UWK7"/>
<organism evidence="2 3">
    <name type="scientific">Gigaspora rosea</name>
    <dbReference type="NCBI Taxonomy" id="44941"/>
    <lineage>
        <taxon>Eukaryota</taxon>
        <taxon>Fungi</taxon>
        <taxon>Fungi incertae sedis</taxon>
        <taxon>Mucoromycota</taxon>
        <taxon>Glomeromycotina</taxon>
        <taxon>Glomeromycetes</taxon>
        <taxon>Diversisporales</taxon>
        <taxon>Gigasporaceae</taxon>
        <taxon>Gigaspora</taxon>
    </lineage>
</organism>
<gene>
    <name evidence="2" type="ORF">C2G38_2196289</name>
</gene>
<name>A0A397UWK7_9GLOM</name>